<keyword evidence="1" id="KW-0812">Transmembrane</keyword>
<keyword evidence="3" id="KW-1185">Reference proteome</keyword>
<accession>A0A422PV53</accession>
<organism evidence="2 3">
    <name type="scientific">Trypanosoma conorhini</name>
    <dbReference type="NCBI Taxonomy" id="83891"/>
    <lineage>
        <taxon>Eukaryota</taxon>
        <taxon>Discoba</taxon>
        <taxon>Euglenozoa</taxon>
        <taxon>Kinetoplastea</taxon>
        <taxon>Metakinetoplastina</taxon>
        <taxon>Trypanosomatida</taxon>
        <taxon>Trypanosomatidae</taxon>
        <taxon>Trypanosoma</taxon>
    </lineage>
</organism>
<reference evidence="2 3" key="1">
    <citation type="journal article" date="2018" name="BMC Genomics">
        <title>Genomic comparison of Trypanosoma conorhini and Trypanosoma rangeli to Trypanosoma cruzi strains of high and low virulence.</title>
        <authorList>
            <person name="Bradwell K.R."/>
            <person name="Koparde V.N."/>
            <person name="Matveyev A.V."/>
            <person name="Serrano M.G."/>
            <person name="Alves J.M."/>
            <person name="Parikh H."/>
            <person name="Huang B."/>
            <person name="Lee V."/>
            <person name="Espinosa-Alvarez O."/>
            <person name="Ortiz P.A."/>
            <person name="Costa-Martins A.G."/>
            <person name="Teixeira M.M."/>
            <person name="Buck G.A."/>
        </authorList>
    </citation>
    <scope>NUCLEOTIDE SEQUENCE [LARGE SCALE GENOMIC DNA]</scope>
    <source>
        <strain evidence="2 3">025E</strain>
    </source>
</reference>
<comment type="caution">
    <text evidence="2">The sequence shown here is derived from an EMBL/GenBank/DDBJ whole genome shotgun (WGS) entry which is preliminary data.</text>
</comment>
<evidence type="ECO:0000256" key="1">
    <source>
        <dbReference type="SAM" id="Phobius"/>
    </source>
</evidence>
<name>A0A422PV53_9TRYP</name>
<dbReference type="SUPFAM" id="SSF103473">
    <property type="entry name" value="MFS general substrate transporter"/>
    <property type="match status" value="1"/>
</dbReference>
<dbReference type="Gene3D" id="1.20.1250.20">
    <property type="entry name" value="MFS general substrate transporter like domains"/>
    <property type="match status" value="1"/>
</dbReference>
<protein>
    <submittedName>
        <fullName evidence="2">Putative membrane transporter</fullName>
    </submittedName>
</protein>
<feature type="non-terminal residue" evidence="2">
    <location>
        <position position="132"/>
    </location>
</feature>
<dbReference type="GeneID" id="40317066"/>
<evidence type="ECO:0000313" key="3">
    <source>
        <dbReference type="Proteomes" id="UP000284403"/>
    </source>
</evidence>
<feature type="transmembrane region" description="Helical" evidence="1">
    <location>
        <begin position="76"/>
        <end position="94"/>
    </location>
</feature>
<proteinExistence type="predicted"/>
<dbReference type="Proteomes" id="UP000284403">
    <property type="component" value="Unassembled WGS sequence"/>
</dbReference>
<feature type="transmembrane region" description="Helical" evidence="1">
    <location>
        <begin position="41"/>
        <end position="64"/>
    </location>
</feature>
<dbReference type="EMBL" id="MKKU01000152">
    <property type="protein sequence ID" value="RNF21614.1"/>
    <property type="molecule type" value="Genomic_DNA"/>
</dbReference>
<dbReference type="RefSeq" id="XP_029229588.1">
    <property type="nucleotide sequence ID" value="XM_029370373.1"/>
</dbReference>
<keyword evidence="1" id="KW-1133">Transmembrane helix</keyword>
<dbReference type="InterPro" id="IPR036259">
    <property type="entry name" value="MFS_trans_sf"/>
</dbReference>
<sequence>MLLVSLGQLCSSGVTSGESRVDNNRRRRVTAMDYRINELGRFRVLLGGLSASLCISVLYGFNLLSNYLQKEYDLNASDLTTITTTGIVVGFVTFPGGMLLDYVGPMWVLIIATTSCALGAFLFGLAFQGLIA</sequence>
<feature type="transmembrane region" description="Helical" evidence="1">
    <location>
        <begin position="106"/>
        <end position="127"/>
    </location>
</feature>
<dbReference type="AlphaFoldDB" id="A0A422PV53"/>
<keyword evidence="1" id="KW-0472">Membrane</keyword>
<dbReference type="OrthoDB" id="245121at2759"/>
<evidence type="ECO:0000313" key="2">
    <source>
        <dbReference type="EMBL" id="RNF21614.1"/>
    </source>
</evidence>
<gene>
    <name evidence="2" type="ORF">Tco025E_03455</name>
</gene>